<dbReference type="GO" id="GO:0003700">
    <property type="term" value="F:DNA-binding transcription factor activity"/>
    <property type="evidence" value="ECO:0007669"/>
    <property type="project" value="InterPro"/>
</dbReference>
<proteinExistence type="predicted"/>
<dbReference type="Pfam" id="PF01418">
    <property type="entry name" value="HTH_6"/>
    <property type="match status" value="1"/>
</dbReference>
<evidence type="ECO:0000313" key="7">
    <source>
        <dbReference type="Proteomes" id="UP000195897"/>
    </source>
</evidence>
<dbReference type="PANTHER" id="PTHR30514">
    <property type="entry name" value="GLUCOKINASE"/>
    <property type="match status" value="1"/>
</dbReference>
<dbReference type="InterPro" id="IPR036388">
    <property type="entry name" value="WH-like_DNA-bd_sf"/>
</dbReference>
<dbReference type="SUPFAM" id="SSF53697">
    <property type="entry name" value="SIS domain"/>
    <property type="match status" value="1"/>
</dbReference>
<dbReference type="SUPFAM" id="SSF46689">
    <property type="entry name" value="Homeodomain-like"/>
    <property type="match status" value="1"/>
</dbReference>
<evidence type="ECO:0000256" key="1">
    <source>
        <dbReference type="ARBA" id="ARBA00023015"/>
    </source>
</evidence>
<evidence type="ECO:0008006" key="8">
    <source>
        <dbReference type="Google" id="ProtNLM"/>
    </source>
</evidence>
<feature type="domain" description="HTH rpiR-type" evidence="4">
    <location>
        <begin position="1"/>
        <end position="77"/>
    </location>
</feature>
<protein>
    <recommendedName>
        <fullName evidence="8">MurR/RpiR family transcriptional regulator</fullName>
    </recommendedName>
</protein>
<evidence type="ECO:0000256" key="3">
    <source>
        <dbReference type="ARBA" id="ARBA00023163"/>
    </source>
</evidence>
<evidence type="ECO:0000259" key="4">
    <source>
        <dbReference type="PROSITE" id="PS51071"/>
    </source>
</evidence>
<keyword evidence="3" id="KW-0804">Transcription</keyword>
<dbReference type="GO" id="GO:0003677">
    <property type="term" value="F:DNA binding"/>
    <property type="evidence" value="ECO:0007669"/>
    <property type="project" value="UniProtKB-KW"/>
</dbReference>
<sequence length="269" mass="31176">MKLDERFNTYRHQLGETDMLIWNYIQKHRATCSSLSIEQLGAKCNVSRTTILRFAKKLGYHGYRDLRVCLEMESGQEQLPPDPISQTCTIYKQAIDEISTADYTQLLRLIDESENLYICSSGMVQDAVANEMRRMFLSADKWFYPINGPSEGSVMLENLTRRDLVVMLSLSGESRTIVELAHAVKVRNVPLVSITQLRDNTLAQISDIQLYITTISIQQQKLQRPYLPTTSFFILIELLYLKYLEYLRKKEKEHDPARADRTELPQAER</sequence>
<dbReference type="Proteomes" id="UP000195897">
    <property type="component" value="Unassembled WGS sequence"/>
</dbReference>
<dbReference type="InterPro" id="IPR009057">
    <property type="entry name" value="Homeodomain-like_sf"/>
</dbReference>
<dbReference type="PROSITE" id="PS51464">
    <property type="entry name" value="SIS"/>
    <property type="match status" value="1"/>
</dbReference>
<dbReference type="PROSITE" id="PS51071">
    <property type="entry name" value="HTH_RPIR"/>
    <property type="match status" value="1"/>
</dbReference>
<dbReference type="InterPro" id="IPR001347">
    <property type="entry name" value="SIS_dom"/>
</dbReference>
<reference evidence="7" key="1">
    <citation type="submission" date="2017-04" db="EMBL/GenBank/DDBJ databases">
        <title>Function of individual gut microbiota members based on whole genome sequencing of pure cultures obtained from chicken caecum.</title>
        <authorList>
            <person name="Medvecky M."/>
            <person name="Cejkova D."/>
            <person name="Polansky O."/>
            <person name="Karasova D."/>
            <person name="Kubasova T."/>
            <person name="Cizek A."/>
            <person name="Rychlik I."/>
        </authorList>
    </citation>
    <scope>NUCLEOTIDE SEQUENCE [LARGE SCALE GENOMIC DNA]</scope>
    <source>
        <strain evidence="7">An180</strain>
    </source>
</reference>
<dbReference type="PANTHER" id="PTHR30514:SF1">
    <property type="entry name" value="HTH-TYPE TRANSCRIPTIONAL REGULATOR HEXR-RELATED"/>
    <property type="match status" value="1"/>
</dbReference>
<gene>
    <name evidence="6" type="ORF">B5F17_02655</name>
</gene>
<dbReference type="InterPro" id="IPR000281">
    <property type="entry name" value="HTH_RpiR"/>
</dbReference>
<dbReference type="AlphaFoldDB" id="A0A1Y4LF41"/>
<dbReference type="Pfam" id="PF01380">
    <property type="entry name" value="SIS"/>
    <property type="match status" value="1"/>
</dbReference>
<dbReference type="RefSeq" id="WP_087370500.1">
    <property type="nucleotide sequence ID" value="NZ_NFKK01000002.1"/>
</dbReference>
<evidence type="ECO:0000256" key="2">
    <source>
        <dbReference type="ARBA" id="ARBA00023125"/>
    </source>
</evidence>
<dbReference type="InterPro" id="IPR046348">
    <property type="entry name" value="SIS_dom_sf"/>
</dbReference>
<organism evidence="6 7">
    <name type="scientific">Butyricicoccus pullicaecorum</name>
    <dbReference type="NCBI Taxonomy" id="501571"/>
    <lineage>
        <taxon>Bacteria</taxon>
        <taxon>Bacillati</taxon>
        <taxon>Bacillota</taxon>
        <taxon>Clostridia</taxon>
        <taxon>Eubacteriales</taxon>
        <taxon>Butyricicoccaceae</taxon>
        <taxon>Butyricicoccus</taxon>
    </lineage>
</organism>
<keyword evidence="2" id="KW-0238">DNA-binding</keyword>
<dbReference type="GO" id="GO:1901135">
    <property type="term" value="P:carbohydrate derivative metabolic process"/>
    <property type="evidence" value="ECO:0007669"/>
    <property type="project" value="InterPro"/>
</dbReference>
<comment type="caution">
    <text evidence="6">The sequence shown here is derived from an EMBL/GenBank/DDBJ whole genome shotgun (WGS) entry which is preliminary data.</text>
</comment>
<feature type="domain" description="SIS" evidence="5">
    <location>
        <begin position="106"/>
        <end position="249"/>
    </location>
</feature>
<dbReference type="InterPro" id="IPR035472">
    <property type="entry name" value="RpiR-like_SIS"/>
</dbReference>
<dbReference type="GO" id="GO:0097367">
    <property type="term" value="F:carbohydrate derivative binding"/>
    <property type="evidence" value="ECO:0007669"/>
    <property type="project" value="InterPro"/>
</dbReference>
<accession>A0A1Y4LF41</accession>
<evidence type="ECO:0000259" key="5">
    <source>
        <dbReference type="PROSITE" id="PS51464"/>
    </source>
</evidence>
<dbReference type="Gene3D" id="1.10.10.10">
    <property type="entry name" value="Winged helix-like DNA-binding domain superfamily/Winged helix DNA-binding domain"/>
    <property type="match status" value="1"/>
</dbReference>
<evidence type="ECO:0000313" key="6">
    <source>
        <dbReference type="EMBL" id="OUP54129.1"/>
    </source>
</evidence>
<dbReference type="InterPro" id="IPR047640">
    <property type="entry name" value="RpiR-like"/>
</dbReference>
<keyword evidence="1" id="KW-0805">Transcription regulation</keyword>
<name>A0A1Y4LF41_9FIRM</name>
<dbReference type="EMBL" id="NFKK01000002">
    <property type="protein sequence ID" value="OUP54129.1"/>
    <property type="molecule type" value="Genomic_DNA"/>
</dbReference>
<dbReference type="Gene3D" id="3.40.50.10490">
    <property type="entry name" value="Glucose-6-phosphate isomerase like protein, domain 1"/>
    <property type="match status" value="1"/>
</dbReference>
<dbReference type="CDD" id="cd05013">
    <property type="entry name" value="SIS_RpiR"/>
    <property type="match status" value="1"/>
</dbReference>